<dbReference type="AlphaFoldDB" id="A0A183TSU6"/>
<evidence type="ECO:0000313" key="2">
    <source>
        <dbReference type="WBParaSite" id="SSLN_0002027501-mRNA-1"/>
    </source>
</evidence>
<dbReference type="InterPro" id="IPR036116">
    <property type="entry name" value="FN3_sf"/>
</dbReference>
<accession>A0A183TSU6</accession>
<dbReference type="WBParaSite" id="SSLN_0002027501-mRNA-1">
    <property type="protein sequence ID" value="SSLN_0002027501-mRNA-1"/>
    <property type="gene ID" value="SSLN_0002027501"/>
</dbReference>
<reference evidence="2" key="1">
    <citation type="submission" date="2016-06" db="UniProtKB">
        <authorList>
            <consortium name="WormBaseParasite"/>
        </authorList>
    </citation>
    <scope>IDENTIFICATION</scope>
</reference>
<dbReference type="PROSITE" id="PS50853">
    <property type="entry name" value="FN3"/>
    <property type="match status" value="1"/>
</dbReference>
<proteinExistence type="predicted"/>
<protein>
    <submittedName>
        <fullName evidence="2">Fibronectin type-III domain-containing protein</fullName>
    </submittedName>
</protein>
<dbReference type="InterPro" id="IPR013783">
    <property type="entry name" value="Ig-like_fold"/>
</dbReference>
<sequence>LERRFELHHMQPASQLSFRVCAVNSAGASPWSAPGSCVMPPSYPDQPFDLGLDRSPQHETTCTSNPAVYSNAVVDGVSLSSANLIWTAPLTNGCPITPLSQPSPSLGLYITTFCRL</sequence>
<organism evidence="2">
    <name type="scientific">Schistocephalus solidus</name>
    <name type="common">Tapeworm</name>
    <dbReference type="NCBI Taxonomy" id="70667"/>
    <lineage>
        <taxon>Eukaryota</taxon>
        <taxon>Metazoa</taxon>
        <taxon>Spiralia</taxon>
        <taxon>Lophotrochozoa</taxon>
        <taxon>Platyhelminthes</taxon>
        <taxon>Cestoda</taxon>
        <taxon>Eucestoda</taxon>
        <taxon>Diphyllobothriidea</taxon>
        <taxon>Diphyllobothriidae</taxon>
        <taxon>Schistocephalus</taxon>
    </lineage>
</organism>
<evidence type="ECO:0000259" key="1">
    <source>
        <dbReference type="PROSITE" id="PS50853"/>
    </source>
</evidence>
<feature type="domain" description="Fibronectin type-III" evidence="1">
    <location>
        <begin position="1"/>
        <end position="42"/>
    </location>
</feature>
<dbReference type="InterPro" id="IPR003961">
    <property type="entry name" value="FN3_dom"/>
</dbReference>
<name>A0A183TSU6_SCHSO</name>
<dbReference type="CDD" id="cd00063">
    <property type="entry name" value="FN3"/>
    <property type="match status" value="1"/>
</dbReference>
<dbReference type="Gene3D" id="2.60.40.10">
    <property type="entry name" value="Immunoglobulins"/>
    <property type="match status" value="1"/>
</dbReference>
<dbReference type="SUPFAM" id="SSF49265">
    <property type="entry name" value="Fibronectin type III"/>
    <property type="match status" value="1"/>
</dbReference>